<evidence type="ECO:0000256" key="1">
    <source>
        <dbReference type="SAM" id="Phobius"/>
    </source>
</evidence>
<name>A0A1M6SV15_REIAG</name>
<feature type="transmembrane region" description="Helical" evidence="1">
    <location>
        <begin position="82"/>
        <end position="103"/>
    </location>
</feature>
<reference evidence="3" key="1">
    <citation type="submission" date="2016-11" db="EMBL/GenBank/DDBJ databases">
        <authorList>
            <person name="Varghese N."/>
            <person name="Submissions S."/>
        </authorList>
    </citation>
    <scope>NUCLEOTIDE SEQUENCE [LARGE SCALE GENOMIC DNA]</scope>
    <source>
        <strain evidence="3">DSM 26134</strain>
    </source>
</reference>
<gene>
    <name evidence="2" type="ORF">SAMN04488028_105164</name>
</gene>
<dbReference type="STRING" id="156994.SAMN04488028_105164"/>
<keyword evidence="3" id="KW-1185">Reference proteome</keyword>
<evidence type="ECO:0000313" key="3">
    <source>
        <dbReference type="Proteomes" id="UP000184474"/>
    </source>
</evidence>
<dbReference type="EMBL" id="FRAA01000005">
    <property type="protein sequence ID" value="SHK48490.1"/>
    <property type="molecule type" value="Genomic_DNA"/>
</dbReference>
<proteinExistence type="predicted"/>
<evidence type="ECO:0000313" key="2">
    <source>
        <dbReference type="EMBL" id="SHK48490.1"/>
    </source>
</evidence>
<keyword evidence="1" id="KW-0472">Membrane</keyword>
<keyword evidence="1" id="KW-1133">Transmembrane helix</keyword>
<dbReference type="AlphaFoldDB" id="A0A1M6SV15"/>
<organism evidence="2 3">
    <name type="scientific">Reichenbachiella agariperforans</name>
    <dbReference type="NCBI Taxonomy" id="156994"/>
    <lineage>
        <taxon>Bacteria</taxon>
        <taxon>Pseudomonadati</taxon>
        <taxon>Bacteroidota</taxon>
        <taxon>Cytophagia</taxon>
        <taxon>Cytophagales</taxon>
        <taxon>Reichenbachiellaceae</taxon>
        <taxon>Reichenbachiella</taxon>
    </lineage>
</organism>
<keyword evidence="1" id="KW-0812">Transmembrane</keyword>
<dbReference type="Proteomes" id="UP000184474">
    <property type="component" value="Unassembled WGS sequence"/>
</dbReference>
<sequence length="274" mass="31531">MVMENKANEERIIDYLYGEMSTTDLAMFKKELAVNSELKRQLDDVSGVSGHLDMVKDREVVIPPVMIRRTAPKTKGAFSHGAFRWGLSIAASLLILMVAGYLMDFKIIKTKESTMIGFGEMNVKPELSELEVKQWIARAVDQQQKETSGAILTLQTDLETRLGESEKVQEQAWNKALSKQYVKQEEIMQLYVAQLNDSNKKMIEDFFLVSNQTQKKYMNRVLADFSDFYQKQRSYDLEMIQSNLGMLENSYSTRQLEQENMLASLYNIVKTQSK</sequence>
<accession>A0A1M6SV15</accession>
<protein>
    <submittedName>
        <fullName evidence="2">Uncharacterized protein</fullName>
    </submittedName>
</protein>